<organism evidence="1">
    <name type="scientific">Sesamum latifolium</name>
    <dbReference type="NCBI Taxonomy" id="2727402"/>
    <lineage>
        <taxon>Eukaryota</taxon>
        <taxon>Viridiplantae</taxon>
        <taxon>Streptophyta</taxon>
        <taxon>Embryophyta</taxon>
        <taxon>Tracheophyta</taxon>
        <taxon>Spermatophyta</taxon>
        <taxon>Magnoliopsida</taxon>
        <taxon>eudicotyledons</taxon>
        <taxon>Gunneridae</taxon>
        <taxon>Pentapetalae</taxon>
        <taxon>asterids</taxon>
        <taxon>lamiids</taxon>
        <taxon>Lamiales</taxon>
        <taxon>Pedaliaceae</taxon>
        <taxon>Sesamum</taxon>
    </lineage>
</organism>
<reference evidence="1" key="1">
    <citation type="submission" date="2020-06" db="EMBL/GenBank/DDBJ databases">
        <authorList>
            <person name="Li T."/>
            <person name="Hu X."/>
            <person name="Zhang T."/>
            <person name="Song X."/>
            <person name="Zhang H."/>
            <person name="Dai N."/>
            <person name="Sheng W."/>
            <person name="Hou X."/>
            <person name="Wei L."/>
        </authorList>
    </citation>
    <scope>NUCLEOTIDE SEQUENCE</scope>
    <source>
        <strain evidence="1">KEN1</strain>
        <tissue evidence="1">Leaf</tissue>
    </source>
</reference>
<dbReference type="EMBL" id="JACGWN010000010">
    <property type="protein sequence ID" value="KAL0427112.1"/>
    <property type="molecule type" value="Genomic_DNA"/>
</dbReference>
<evidence type="ECO:0000313" key="1">
    <source>
        <dbReference type="EMBL" id="KAL0427112.1"/>
    </source>
</evidence>
<dbReference type="AlphaFoldDB" id="A0AAW2VG41"/>
<sequence length="71" mass="7892">MPFADAYIEKGEPQWDKLKKIFEPSTNDDDPVETLYISSGSETDTWSDGEAIGYSWDAIADVVDLVSTDSE</sequence>
<comment type="caution">
    <text evidence="1">The sequence shown here is derived from an EMBL/GenBank/DDBJ whole genome shotgun (WGS) entry which is preliminary data.</text>
</comment>
<reference evidence="1" key="2">
    <citation type="journal article" date="2024" name="Plant">
        <title>Genomic evolution and insights into agronomic trait innovations of Sesamum species.</title>
        <authorList>
            <person name="Miao H."/>
            <person name="Wang L."/>
            <person name="Qu L."/>
            <person name="Liu H."/>
            <person name="Sun Y."/>
            <person name="Le M."/>
            <person name="Wang Q."/>
            <person name="Wei S."/>
            <person name="Zheng Y."/>
            <person name="Lin W."/>
            <person name="Duan Y."/>
            <person name="Cao H."/>
            <person name="Xiong S."/>
            <person name="Wang X."/>
            <person name="Wei L."/>
            <person name="Li C."/>
            <person name="Ma Q."/>
            <person name="Ju M."/>
            <person name="Zhao R."/>
            <person name="Li G."/>
            <person name="Mu C."/>
            <person name="Tian Q."/>
            <person name="Mei H."/>
            <person name="Zhang T."/>
            <person name="Gao T."/>
            <person name="Zhang H."/>
        </authorList>
    </citation>
    <scope>NUCLEOTIDE SEQUENCE</scope>
    <source>
        <strain evidence="1">KEN1</strain>
    </source>
</reference>
<proteinExistence type="predicted"/>
<protein>
    <submittedName>
        <fullName evidence="1">Uncharacterized protein</fullName>
    </submittedName>
</protein>
<gene>
    <name evidence="1" type="ORF">Slati_2886000</name>
</gene>
<accession>A0AAW2VG41</accession>
<name>A0AAW2VG41_9LAMI</name>